<feature type="compositionally biased region" description="Basic and acidic residues" evidence="1">
    <location>
        <begin position="1"/>
        <end position="11"/>
    </location>
</feature>
<dbReference type="EMBL" id="JACSDZ010000023">
    <property type="protein sequence ID" value="KAF7380676.1"/>
    <property type="molecule type" value="Genomic_DNA"/>
</dbReference>
<dbReference type="Proteomes" id="UP000617340">
    <property type="component" value="Unassembled WGS sequence"/>
</dbReference>
<organism evidence="2 3">
    <name type="scientific">Vespula germanica</name>
    <name type="common">German yellow jacket</name>
    <name type="synonym">Paravespula germanica</name>
    <dbReference type="NCBI Taxonomy" id="30212"/>
    <lineage>
        <taxon>Eukaryota</taxon>
        <taxon>Metazoa</taxon>
        <taxon>Ecdysozoa</taxon>
        <taxon>Arthropoda</taxon>
        <taxon>Hexapoda</taxon>
        <taxon>Insecta</taxon>
        <taxon>Pterygota</taxon>
        <taxon>Neoptera</taxon>
        <taxon>Endopterygota</taxon>
        <taxon>Hymenoptera</taxon>
        <taxon>Apocrita</taxon>
        <taxon>Aculeata</taxon>
        <taxon>Vespoidea</taxon>
        <taxon>Vespidae</taxon>
        <taxon>Vespinae</taxon>
        <taxon>Vespula</taxon>
    </lineage>
</organism>
<evidence type="ECO:0000313" key="3">
    <source>
        <dbReference type="Proteomes" id="UP000617340"/>
    </source>
</evidence>
<feature type="compositionally biased region" description="Acidic residues" evidence="1">
    <location>
        <begin position="12"/>
        <end position="24"/>
    </location>
</feature>
<accession>A0A834J1Y9</accession>
<evidence type="ECO:0000313" key="2">
    <source>
        <dbReference type="EMBL" id="KAF7380676.1"/>
    </source>
</evidence>
<sequence>MKGERVGASERVEEEVEEELEEEPEQALAAAFGEEISDGKKRMSSGRRYPSCCFLLSVFGVNACGLANSPLDREKWLSALGIRLRPFRAE</sequence>
<proteinExistence type="predicted"/>
<dbReference type="AlphaFoldDB" id="A0A834J1Y9"/>
<evidence type="ECO:0000256" key="1">
    <source>
        <dbReference type="SAM" id="MobiDB-lite"/>
    </source>
</evidence>
<keyword evidence="3" id="KW-1185">Reference proteome</keyword>
<feature type="region of interest" description="Disordered" evidence="1">
    <location>
        <begin position="1"/>
        <end position="24"/>
    </location>
</feature>
<name>A0A834J1Y9_VESGE</name>
<protein>
    <submittedName>
        <fullName evidence="2">Uncharacterized protein</fullName>
    </submittedName>
</protein>
<comment type="caution">
    <text evidence="2">The sequence shown here is derived from an EMBL/GenBank/DDBJ whole genome shotgun (WGS) entry which is preliminary data.</text>
</comment>
<reference evidence="2" key="1">
    <citation type="journal article" date="2020" name="G3 (Bethesda)">
        <title>High-Quality Assemblies for Three Invasive Social Wasps from the &lt;i&gt;Vespula&lt;/i&gt; Genus.</title>
        <authorList>
            <person name="Harrop T.W.R."/>
            <person name="Guhlin J."/>
            <person name="McLaughlin G.M."/>
            <person name="Permina E."/>
            <person name="Stockwell P."/>
            <person name="Gilligan J."/>
            <person name="Le Lec M.F."/>
            <person name="Gruber M.A.M."/>
            <person name="Quinn O."/>
            <person name="Lovegrove M."/>
            <person name="Duncan E.J."/>
            <person name="Remnant E.J."/>
            <person name="Van Eeckhoven J."/>
            <person name="Graham B."/>
            <person name="Knapp R.A."/>
            <person name="Langford K.W."/>
            <person name="Kronenberg Z."/>
            <person name="Press M.O."/>
            <person name="Eacker S.M."/>
            <person name="Wilson-Rankin E.E."/>
            <person name="Purcell J."/>
            <person name="Lester P.J."/>
            <person name="Dearden P.K."/>
        </authorList>
    </citation>
    <scope>NUCLEOTIDE SEQUENCE</scope>
    <source>
        <strain evidence="2">Linc-1</strain>
    </source>
</reference>
<gene>
    <name evidence="2" type="ORF">HZH68_016541</name>
</gene>